<dbReference type="OrthoDB" id="7353785at2"/>
<dbReference type="EMBL" id="CXWD01000003">
    <property type="protein sequence ID" value="CTQ66210.1"/>
    <property type="molecule type" value="Genomic_DNA"/>
</dbReference>
<protein>
    <submittedName>
        <fullName evidence="2">Uncharacterized protein</fullName>
    </submittedName>
</protein>
<keyword evidence="3" id="KW-1185">Reference proteome</keyword>
<dbReference type="SUPFAM" id="SSF53850">
    <property type="entry name" value="Periplasmic binding protein-like II"/>
    <property type="match status" value="1"/>
</dbReference>
<keyword evidence="1" id="KW-0732">Signal</keyword>
<dbReference type="Gene3D" id="3.40.190.10">
    <property type="entry name" value="Periplasmic binding protein-like II"/>
    <property type="match status" value="2"/>
</dbReference>
<sequence>MPYSIVVILMLFLGMQPAEAMDCPGNVAAIADAELNAAVIPKTQAIYQHLGCELKLVKLPGRRGILAFNSGRVDGELFRVTIIEKLYQTAFVRSQYPLLQTQQGVWVAPTHFLENGDLIGYVIGRRWQEEFAERHKGQYRFVEYSGASDMRHDYNAGHLDGFLGASLTIDELMKSEKLSERPELALKISLVKVYHYLDKRYAKFMSEFDRLLQSCSEECQYSQVCQHDVCNYN</sequence>
<reference evidence="3" key="1">
    <citation type="submission" date="2015-07" db="EMBL/GenBank/DDBJ databases">
        <authorList>
            <person name="Rodrigo-Torres Lidia"/>
            <person name="Arahal R.David."/>
        </authorList>
    </citation>
    <scope>NUCLEOTIDE SEQUENCE [LARGE SCALE GENOMIC DNA]</scope>
    <source>
        <strain evidence="3">CECT 5112</strain>
    </source>
</reference>
<accession>A0A0M6ZVY0</accession>
<dbReference type="RefSeq" id="WP_055670795.1">
    <property type="nucleotide sequence ID" value="NZ_CXWD01000003.1"/>
</dbReference>
<organism evidence="2 3">
    <name type="scientific">Roseibium alexandrii</name>
    <dbReference type="NCBI Taxonomy" id="388408"/>
    <lineage>
        <taxon>Bacteria</taxon>
        <taxon>Pseudomonadati</taxon>
        <taxon>Pseudomonadota</taxon>
        <taxon>Alphaproteobacteria</taxon>
        <taxon>Hyphomicrobiales</taxon>
        <taxon>Stappiaceae</taxon>
        <taxon>Roseibium</taxon>
    </lineage>
</organism>
<dbReference type="AlphaFoldDB" id="A0A0M6ZVY0"/>
<gene>
    <name evidence="2" type="ORF">LAX5112_00910</name>
</gene>
<evidence type="ECO:0000313" key="2">
    <source>
        <dbReference type="EMBL" id="CTQ66210.1"/>
    </source>
</evidence>
<proteinExistence type="predicted"/>
<feature type="chain" id="PRO_5005809006" evidence="1">
    <location>
        <begin position="21"/>
        <end position="233"/>
    </location>
</feature>
<dbReference type="Proteomes" id="UP000053235">
    <property type="component" value="Unassembled WGS sequence"/>
</dbReference>
<evidence type="ECO:0000256" key="1">
    <source>
        <dbReference type="SAM" id="SignalP"/>
    </source>
</evidence>
<feature type="signal peptide" evidence="1">
    <location>
        <begin position="1"/>
        <end position="20"/>
    </location>
</feature>
<evidence type="ECO:0000313" key="3">
    <source>
        <dbReference type="Proteomes" id="UP000053235"/>
    </source>
</evidence>
<dbReference type="STRING" id="388408.LAX5112_00910"/>
<name>A0A0M6ZVY0_9HYPH</name>